<keyword evidence="13" id="KW-1185">Reference proteome</keyword>
<dbReference type="Proteomes" id="UP000678393">
    <property type="component" value="Unassembled WGS sequence"/>
</dbReference>
<keyword evidence="7" id="KW-0675">Receptor</keyword>
<keyword evidence="2" id="KW-1003">Cell membrane</keyword>
<dbReference type="GO" id="GO:0005886">
    <property type="term" value="C:plasma membrane"/>
    <property type="evidence" value="ECO:0007669"/>
    <property type="project" value="UniProtKB-SubCell"/>
</dbReference>
<evidence type="ECO:0000259" key="11">
    <source>
        <dbReference type="PROSITE" id="PS50262"/>
    </source>
</evidence>
<evidence type="ECO:0000256" key="5">
    <source>
        <dbReference type="ARBA" id="ARBA00023040"/>
    </source>
</evidence>
<feature type="transmembrane region" description="Helical" evidence="10">
    <location>
        <begin position="202"/>
        <end position="225"/>
    </location>
</feature>
<evidence type="ECO:0000313" key="13">
    <source>
        <dbReference type="Proteomes" id="UP000678393"/>
    </source>
</evidence>
<evidence type="ECO:0000256" key="1">
    <source>
        <dbReference type="ARBA" id="ARBA00004651"/>
    </source>
</evidence>
<feature type="transmembrane region" description="Helical" evidence="10">
    <location>
        <begin position="42"/>
        <end position="67"/>
    </location>
</feature>
<feature type="transmembrane region" description="Helical" evidence="10">
    <location>
        <begin position="158"/>
        <end position="178"/>
    </location>
</feature>
<dbReference type="CDD" id="cd00637">
    <property type="entry name" value="7tm_classA_rhodopsin-like"/>
    <property type="match status" value="1"/>
</dbReference>
<feature type="region of interest" description="Disordered" evidence="9">
    <location>
        <begin position="497"/>
        <end position="520"/>
    </location>
</feature>
<evidence type="ECO:0000256" key="6">
    <source>
        <dbReference type="ARBA" id="ARBA00023136"/>
    </source>
</evidence>
<evidence type="ECO:0000256" key="2">
    <source>
        <dbReference type="ARBA" id="ARBA00022475"/>
    </source>
</evidence>
<dbReference type="PROSITE" id="PS50262">
    <property type="entry name" value="G_PROTEIN_RECEP_F1_2"/>
    <property type="match status" value="1"/>
</dbReference>
<feature type="transmembrane region" description="Helical" evidence="10">
    <location>
        <begin position="116"/>
        <end position="137"/>
    </location>
</feature>
<feature type="transmembrane region" description="Helical" evidence="10">
    <location>
        <begin position="272"/>
        <end position="296"/>
    </location>
</feature>
<protein>
    <recommendedName>
        <fullName evidence="11">G-protein coupled receptors family 1 profile domain-containing protein</fullName>
    </recommendedName>
</protein>
<keyword evidence="3 10" id="KW-0812">Transmembrane</keyword>
<dbReference type="GO" id="GO:0004930">
    <property type="term" value="F:G protein-coupled receptor activity"/>
    <property type="evidence" value="ECO:0007669"/>
    <property type="project" value="UniProtKB-KW"/>
</dbReference>
<feature type="compositionally biased region" description="Polar residues" evidence="9">
    <location>
        <begin position="539"/>
        <end position="548"/>
    </location>
</feature>
<dbReference type="PANTHER" id="PTHR22752">
    <property type="entry name" value="G PROTEIN-COUPLED RECEPTOR"/>
    <property type="match status" value="1"/>
</dbReference>
<dbReference type="InterPro" id="IPR017452">
    <property type="entry name" value="GPCR_Rhodpsn_7TM"/>
</dbReference>
<keyword evidence="5" id="KW-0297">G-protein coupled receptor</keyword>
<dbReference type="Pfam" id="PF00001">
    <property type="entry name" value="7tm_1"/>
    <property type="match status" value="1"/>
</dbReference>
<keyword evidence="8" id="KW-0807">Transducer</keyword>
<dbReference type="AlphaFoldDB" id="A0A8S3ZM03"/>
<feature type="transmembrane region" description="Helical" evidence="10">
    <location>
        <begin position="302"/>
        <end position="325"/>
    </location>
</feature>
<evidence type="ECO:0000256" key="9">
    <source>
        <dbReference type="SAM" id="MobiDB-lite"/>
    </source>
</evidence>
<evidence type="ECO:0000256" key="10">
    <source>
        <dbReference type="SAM" id="Phobius"/>
    </source>
</evidence>
<evidence type="ECO:0000256" key="4">
    <source>
        <dbReference type="ARBA" id="ARBA00022989"/>
    </source>
</evidence>
<comment type="subcellular location">
    <subcellularLocation>
        <location evidence="1">Cell membrane</location>
        <topology evidence="1">Multi-pass membrane protein</topology>
    </subcellularLocation>
</comment>
<dbReference type="SUPFAM" id="SSF81321">
    <property type="entry name" value="Family A G protein-coupled receptor-like"/>
    <property type="match status" value="1"/>
</dbReference>
<evidence type="ECO:0000256" key="7">
    <source>
        <dbReference type="ARBA" id="ARBA00023170"/>
    </source>
</evidence>
<sequence>MGDGLNTSVEGAIKQDHYFLENITFDSTYDPSATWLSPSVNIVRGACLVVVSVLGASFNAFMIVAIVPNRRLRTVRNILLVHLGGVGLLSSMFTTMYAALVTFHGTWLGGNPMCQTYAYITCVFTSVSVWTIAALSWDKYQTIASPLHHSLTATLRKMLPCFSVFWGCGLILSLPPLFGANEYSFHSTMGICGVNSSSITGRWYTCVLVCLSFIFPFCLMIYCYAHIFRIARTQSSRIAATMLRMVSVIQAPIAPATQSSLSLRGTKAMGTILQLIGSFVLTYLPYAIIILYEVIFAVHANAVFVSIATTLFLAAPFTHAAIYGIRNQILRTSFYRYTRRKIQHCCANDKRRGSIKSLNRKSPTALKMPLKCIVRSNGKQFILRRTLSCQEGPLDGQLGVFEEQVAVLPRPHSFDVLRNTIGWSTPLSNGTRLHNGDNSRGDCKQVKEVSFSDKDEISYIHPDGISHMGRHEVSYYSKDIMKEMSVMDWEMEEISRYDPDEQDIPECDSRHKKMSSSDNRQDELVKLYQFKEDILNAPLKNSNNTSGSLKDKPKSGRRKDKSRCRSHKLNQEESSIFHVGQIEMESHFDDAFNDEISQT</sequence>
<accession>A0A8S3ZM03</accession>
<proteinExistence type="predicted"/>
<dbReference type="InterPro" id="IPR000276">
    <property type="entry name" value="GPCR_Rhodpsn"/>
</dbReference>
<evidence type="ECO:0000256" key="8">
    <source>
        <dbReference type="ARBA" id="ARBA00023224"/>
    </source>
</evidence>
<feature type="region of interest" description="Disordered" evidence="9">
    <location>
        <begin position="538"/>
        <end position="582"/>
    </location>
</feature>
<keyword evidence="4 10" id="KW-1133">Transmembrane helix</keyword>
<organism evidence="12 13">
    <name type="scientific">Candidula unifasciata</name>
    <dbReference type="NCBI Taxonomy" id="100452"/>
    <lineage>
        <taxon>Eukaryota</taxon>
        <taxon>Metazoa</taxon>
        <taxon>Spiralia</taxon>
        <taxon>Lophotrochozoa</taxon>
        <taxon>Mollusca</taxon>
        <taxon>Gastropoda</taxon>
        <taxon>Heterobranchia</taxon>
        <taxon>Euthyneura</taxon>
        <taxon>Panpulmonata</taxon>
        <taxon>Eupulmonata</taxon>
        <taxon>Stylommatophora</taxon>
        <taxon>Helicina</taxon>
        <taxon>Helicoidea</taxon>
        <taxon>Geomitridae</taxon>
        <taxon>Candidula</taxon>
    </lineage>
</organism>
<keyword evidence="6 10" id="KW-0472">Membrane</keyword>
<dbReference type="OrthoDB" id="6159456at2759"/>
<dbReference type="Gene3D" id="1.20.1070.10">
    <property type="entry name" value="Rhodopsin 7-helix transmembrane proteins"/>
    <property type="match status" value="1"/>
</dbReference>
<dbReference type="PRINTS" id="PR00237">
    <property type="entry name" value="GPCRRHODOPSN"/>
</dbReference>
<feature type="compositionally biased region" description="Basic residues" evidence="9">
    <location>
        <begin position="555"/>
        <end position="568"/>
    </location>
</feature>
<dbReference type="PANTHER" id="PTHR22752:SF14">
    <property type="entry name" value="G-PROTEIN COUPLED RECEPTORS FAMILY 1 PROFILE DOMAIN-CONTAINING PROTEIN"/>
    <property type="match status" value="1"/>
</dbReference>
<name>A0A8S3ZM03_9EUPU</name>
<reference evidence="12" key="1">
    <citation type="submission" date="2021-04" db="EMBL/GenBank/DDBJ databases">
        <authorList>
            <consortium name="Molecular Ecology Group"/>
        </authorList>
    </citation>
    <scope>NUCLEOTIDE SEQUENCE</scope>
</reference>
<dbReference type="EMBL" id="CAJHNH020003024">
    <property type="protein sequence ID" value="CAG5128356.1"/>
    <property type="molecule type" value="Genomic_DNA"/>
</dbReference>
<evidence type="ECO:0000313" key="12">
    <source>
        <dbReference type="EMBL" id="CAG5128356.1"/>
    </source>
</evidence>
<gene>
    <name evidence="12" type="ORF">CUNI_LOCUS13914</name>
</gene>
<comment type="caution">
    <text evidence="12">The sequence shown here is derived from an EMBL/GenBank/DDBJ whole genome shotgun (WGS) entry which is preliminary data.</text>
</comment>
<feature type="domain" description="G-protein coupled receptors family 1 profile" evidence="11">
    <location>
        <begin position="58"/>
        <end position="323"/>
    </location>
</feature>
<feature type="transmembrane region" description="Helical" evidence="10">
    <location>
        <begin position="79"/>
        <end position="104"/>
    </location>
</feature>
<evidence type="ECO:0000256" key="3">
    <source>
        <dbReference type="ARBA" id="ARBA00022692"/>
    </source>
</evidence>